<keyword evidence="7 10" id="KW-1133">Transmembrane helix</keyword>
<evidence type="ECO:0000313" key="12">
    <source>
        <dbReference type="EMBL" id="KZP03122.1"/>
    </source>
</evidence>
<sequence length="479" mass="53299">MSGTVNPKDDRKSLSSTHKDLGEDMDKLKQPAAEPNLNLQLDAGEEHVRFRDKPWKFWLPKDPPPPARNTLSDAPISPLATASIFSILTYTWITDIMMLGYQRTLQAGDLWRLDPSRECLHLSMTLDDAWASRERAAEEWNARLASGDVRPGAARRAWWAARALRGAGSYAQRRAGIEQAWRAVGGRKHASLAWALNDTFGMSFWSGGLFKVVGDTSQLMGPIVIRQIINFGTERYDAERSGKTPPGVGRGVGLSIAAFFVIIVASVCQHQFFWRSMTTGVLARAALISSLYKRGVSLTGRSRTHITNATLMNHISTDVSRVDACAQWFHAAWTAPIQVTVCLIILLIQLGPSALAGFSLFLLIIPLQRQIMAVQLRVRKASMQWTDKRAKLLVEVLGAMRVVKYFSYEIPLLDQIYEIRRKELKGVRKIQNIFSANMALSISVPVLAATLAPVNPKSTEKHKTQSQTPETAVHSKYLP</sequence>
<feature type="transmembrane region" description="Helical" evidence="10">
    <location>
        <begin position="252"/>
        <end position="272"/>
    </location>
</feature>
<dbReference type="EMBL" id="KV418159">
    <property type="protein sequence ID" value="KZP03122.1"/>
    <property type="molecule type" value="Genomic_DNA"/>
</dbReference>
<evidence type="ECO:0000256" key="5">
    <source>
        <dbReference type="ARBA" id="ARBA00022741"/>
    </source>
</evidence>
<dbReference type="InterPro" id="IPR036640">
    <property type="entry name" value="ABC1_TM_sf"/>
</dbReference>
<keyword evidence="13" id="KW-1185">Reference proteome</keyword>
<evidence type="ECO:0000256" key="4">
    <source>
        <dbReference type="ARBA" id="ARBA00022692"/>
    </source>
</evidence>
<evidence type="ECO:0000256" key="9">
    <source>
        <dbReference type="SAM" id="MobiDB-lite"/>
    </source>
</evidence>
<keyword evidence="4 10" id="KW-0812">Transmembrane</keyword>
<dbReference type="GO" id="GO:0005524">
    <property type="term" value="F:ATP binding"/>
    <property type="evidence" value="ECO:0007669"/>
    <property type="project" value="UniProtKB-KW"/>
</dbReference>
<feature type="region of interest" description="Disordered" evidence="9">
    <location>
        <begin position="1"/>
        <end position="43"/>
    </location>
</feature>
<dbReference type="Proteomes" id="UP000076532">
    <property type="component" value="Unassembled WGS sequence"/>
</dbReference>
<feature type="transmembrane region" description="Helical" evidence="10">
    <location>
        <begin position="74"/>
        <end position="93"/>
    </location>
</feature>
<gene>
    <name evidence="12" type="ORF">FIBSPDRAFT_1055460</name>
</gene>
<evidence type="ECO:0000256" key="6">
    <source>
        <dbReference type="ARBA" id="ARBA00022840"/>
    </source>
</evidence>
<dbReference type="GO" id="GO:0140359">
    <property type="term" value="F:ABC-type transporter activity"/>
    <property type="evidence" value="ECO:0007669"/>
    <property type="project" value="InterPro"/>
</dbReference>
<keyword evidence="3" id="KW-0813">Transport</keyword>
<dbReference type="InterPro" id="IPR050173">
    <property type="entry name" value="ABC_transporter_C-like"/>
</dbReference>
<dbReference type="Pfam" id="PF00664">
    <property type="entry name" value="ABC_membrane"/>
    <property type="match status" value="1"/>
</dbReference>
<comment type="subcellular location">
    <subcellularLocation>
        <location evidence="1">Membrane</location>
        <topology evidence="1">Multi-pass membrane protein</topology>
    </subcellularLocation>
</comment>
<evidence type="ECO:0000256" key="10">
    <source>
        <dbReference type="SAM" id="Phobius"/>
    </source>
</evidence>
<keyword evidence="6" id="KW-0067">ATP-binding</keyword>
<dbReference type="OrthoDB" id="6500128at2759"/>
<dbReference type="GO" id="GO:0016020">
    <property type="term" value="C:membrane"/>
    <property type="evidence" value="ECO:0007669"/>
    <property type="project" value="UniProtKB-SubCell"/>
</dbReference>
<evidence type="ECO:0000256" key="1">
    <source>
        <dbReference type="ARBA" id="ARBA00004141"/>
    </source>
</evidence>
<feature type="transmembrane region" description="Helical" evidence="10">
    <location>
        <begin position="337"/>
        <end position="367"/>
    </location>
</feature>
<evidence type="ECO:0000259" key="11">
    <source>
        <dbReference type="PROSITE" id="PS50929"/>
    </source>
</evidence>
<keyword evidence="5" id="KW-0547">Nucleotide-binding</keyword>
<dbReference type="PROSITE" id="PS50929">
    <property type="entry name" value="ABC_TM1F"/>
    <property type="match status" value="1"/>
</dbReference>
<dbReference type="STRING" id="436010.A0A167TNJ6"/>
<reference evidence="12 13" key="1">
    <citation type="journal article" date="2016" name="Mol. Biol. Evol.">
        <title>Comparative Genomics of Early-Diverging Mushroom-Forming Fungi Provides Insights into the Origins of Lignocellulose Decay Capabilities.</title>
        <authorList>
            <person name="Nagy L.G."/>
            <person name="Riley R."/>
            <person name="Tritt A."/>
            <person name="Adam C."/>
            <person name="Daum C."/>
            <person name="Floudas D."/>
            <person name="Sun H."/>
            <person name="Yadav J.S."/>
            <person name="Pangilinan J."/>
            <person name="Larsson K.H."/>
            <person name="Matsuura K."/>
            <person name="Barry K."/>
            <person name="Labutti K."/>
            <person name="Kuo R."/>
            <person name="Ohm R.A."/>
            <person name="Bhattacharya S.S."/>
            <person name="Shirouzu T."/>
            <person name="Yoshinaga Y."/>
            <person name="Martin F.M."/>
            <person name="Grigoriev I.V."/>
            <person name="Hibbett D.S."/>
        </authorList>
    </citation>
    <scope>NUCLEOTIDE SEQUENCE [LARGE SCALE GENOMIC DNA]</scope>
    <source>
        <strain evidence="12 13">CBS 109695</strain>
    </source>
</reference>
<dbReference type="PANTHER" id="PTHR24223:SF456">
    <property type="entry name" value="MULTIDRUG RESISTANCE-ASSOCIATED PROTEIN LETHAL(2)03659"/>
    <property type="match status" value="1"/>
</dbReference>
<dbReference type="PANTHER" id="PTHR24223">
    <property type="entry name" value="ATP-BINDING CASSETTE SUB-FAMILY C"/>
    <property type="match status" value="1"/>
</dbReference>
<dbReference type="AlphaFoldDB" id="A0A167TNJ6"/>
<evidence type="ECO:0000256" key="3">
    <source>
        <dbReference type="ARBA" id="ARBA00022448"/>
    </source>
</evidence>
<feature type="transmembrane region" description="Helical" evidence="10">
    <location>
        <begin position="430"/>
        <end position="452"/>
    </location>
</feature>
<dbReference type="Gene3D" id="1.20.1560.10">
    <property type="entry name" value="ABC transporter type 1, transmembrane domain"/>
    <property type="match status" value="1"/>
</dbReference>
<dbReference type="CDD" id="cd18597">
    <property type="entry name" value="ABC_6TM_YOR1_D1_like"/>
    <property type="match status" value="1"/>
</dbReference>
<keyword evidence="8 10" id="KW-0472">Membrane</keyword>
<evidence type="ECO:0000256" key="8">
    <source>
        <dbReference type="ARBA" id="ARBA00023136"/>
    </source>
</evidence>
<protein>
    <recommendedName>
        <fullName evidence="11">ABC transmembrane type-1 domain-containing protein</fullName>
    </recommendedName>
</protein>
<comment type="similarity">
    <text evidence="2">Belongs to the ABC transporter superfamily. ABCC family. Conjugate transporter (TC 3.A.1.208) subfamily.</text>
</comment>
<feature type="region of interest" description="Disordered" evidence="9">
    <location>
        <begin position="457"/>
        <end position="479"/>
    </location>
</feature>
<evidence type="ECO:0000313" key="13">
    <source>
        <dbReference type="Proteomes" id="UP000076532"/>
    </source>
</evidence>
<feature type="compositionally biased region" description="Basic and acidic residues" evidence="9">
    <location>
        <begin position="7"/>
        <end position="29"/>
    </location>
</feature>
<organism evidence="12 13">
    <name type="scientific">Athelia psychrophila</name>
    <dbReference type="NCBI Taxonomy" id="1759441"/>
    <lineage>
        <taxon>Eukaryota</taxon>
        <taxon>Fungi</taxon>
        <taxon>Dikarya</taxon>
        <taxon>Basidiomycota</taxon>
        <taxon>Agaricomycotina</taxon>
        <taxon>Agaricomycetes</taxon>
        <taxon>Agaricomycetidae</taxon>
        <taxon>Atheliales</taxon>
        <taxon>Atheliaceae</taxon>
        <taxon>Athelia</taxon>
    </lineage>
</organism>
<feature type="domain" description="ABC transmembrane type-1" evidence="11">
    <location>
        <begin position="207"/>
        <end position="452"/>
    </location>
</feature>
<dbReference type="InterPro" id="IPR011527">
    <property type="entry name" value="ABC1_TM_dom"/>
</dbReference>
<dbReference type="SUPFAM" id="SSF90123">
    <property type="entry name" value="ABC transporter transmembrane region"/>
    <property type="match status" value="1"/>
</dbReference>
<proteinExistence type="inferred from homology"/>
<name>A0A167TNJ6_9AGAM</name>
<evidence type="ECO:0000256" key="7">
    <source>
        <dbReference type="ARBA" id="ARBA00022989"/>
    </source>
</evidence>
<accession>A0A167TNJ6</accession>
<evidence type="ECO:0000256" key="2">
    <source>
        <dbReference type="ARBA" id="ARBA00009726"/>
    </source>
</evidence>